<organism evidence="1">
    <name type="scientific">Myoviridae sp. ctaOv25</name>
    <dbReference type="NCBI Taxonomy" id="2827290"/>
    <lineage>
        <taxon>Viruses</taxon>
        <taxon>Duplodnaviria</taxon>
        <taxon>Heunggongvirae</taxon>
        <taxon>Uroviricota</taxon>
        <taxon>Caudoviricetes</taxon>
    </lineage>
</organism>
<reference evidence="1" key="1">
    <citation type="journal article" date="2021" name="Proc. Natl. Acad. Sci. U.S.A.">
        <title>A Catalog of Tens of Thousands of Viruses from Human Metagenomes Reveals Hidden Associations with Chronic Diseases.</title>
        <authorList>
            <person name="Tisza M.J."/>
            <person name="Buck C.B."/>
        </authorList>
    </citation>
    <scope>NUCLEOTIDE SEQUENCE</scope>
    <source>
        <strain evidence="1">CtaOv25</strain>
    </source>
</reference>
<dbReference type="EMBL" id="BK015820">
    <property type="protein sequence ID" value="DAE26549.1"/>
    <property type="molecule type" value="Genomic_DNA"/>
</dbReference>
<proteinExistence type="predicted"/>
<evidence type="ECO:0000313" key="1">
    <source>
        <dbReference type="EMBL" id="DAE26549.1"/>
    </source>
</evidence>
<name>A0A8S5R6D6_9CAUD</name>
<sequence>MLSVWTIHTLSFYCNCNCVLMNLKGDFYYELCRN</sequence>
<protein>
    <submittedName>
        <fullName evidence="1">Uncharacterized protein</fullName>
    </submittedName>
</protein>
<accession>A0A8S5R6D6</accession>